<feature type="transmembrane region" description="Helical" evidence="6">
    <location>
        <begin position="47"/>
        <end position="69"/>
    </location>
</feature>
<dbReference type="Proteomes" id="UP000294963">
    <property type="component" value="Unassembled WGS sequence"/>
</dbReference>
<comment type="subcellular location">
    <subcellularLocation>
        <location evidence="1">Cell membrane</location>
        <topology evidence="1">Multi-pass membrane protein</topology>
    </subcellularLocation>
</comment>
<dbReference type="InterPro" id="IPR000390">
    <property type="entry name" value="Small_drug/metabolite_transptr"/>
</dbReference>
<name>A0A4R1XMF7_ACICA</name>
<dbReference type="InterPro" id="IPR037185">
    <property type="entry name" value="EmrE-like"/>
</dbReference>
<accession>A0A4R1XMF7</accession>
<evidence type="ECO:0000256" key="6">
    <source>
        <dbReference type="SAM" id="Phobius"/>
    </source>
</evidence>
<dbReference type="GO" id="GO:0005886">
    <property type="term" value="C:plasma membrane"/>
    <property type="evidence" value="ECO:0007669"/>
    <property type="project" value="UniProtKB-SubCell"/>
</dbReference>
<protein>
    <submittedName>
        <fullName evidence="7">EamA-like transporter family protein</fullName>
    </submittedName>
</protein>
<evidence type="ECO:0000256" key="3">
    <source>
        <dbReference type="ARBA" id="ARBA00022692"/>
    </source>
</evidence>
<comment type="caution">
    <text evidence="7">The sequence shown here is derived from an EMBL/GenBank/DDBJ whole genome shotgun (WGS) entry which is preliminary data.</text>
</comment>
<keyword evidence="4 6" id="KW-1133">Transmembrane helix</keyword>
<evidence type="ECO:0000256" key="5">
    <source>
        <dbReference type="ARBA" id="ARBA00023136"/>
    </source>
</evidence>
<sequence length="120" mass="13336">MSPTVIAVWLLTIFIDTVGQLAFKAAASENKSYAGMTYWRNLFSRPWLWVGIVCYVFEFVIWLAFLSLVPLSDGVMLGSINIAVILIAGRLFFKEKLTRNRLLGVIFISIGVAIVGFGNS</sequence>
<feature type="transmembrane region" description="Helical" evidence="6">
    <location>
        <begin position="6"/>
        <end position="26"/>
    </location>
</feature>
<keyword evidence="3 6" id="KW-0812">Transmembrane</keyword>
<dbReference type="Gene3D" id="1.10.3730.20">
    <property type="match status" value="1"/>
</dbReference>
<evidence type="ECO:0000313" key="7">
    <source>
        <dbReference type="EMBL" id="TCM65244.1"/>
    </source>
</evidence>
<evidence type="ECO:0000256" key="1">
    <source>
        <dbReference type="ARBA" id="ARBA00004651"/>
    </source>
</evidence>
<dbReference type="AlphaFoldDB" id="A0A4R1XMF7"/>
<dbReference type="PANTHER" id="PTHR30561">
    <property type="entry name" value="SMR FAMILY PROTON-DEPENDENT DRUG EFFLUX TRANSPORTER SUGE"/>
    <property type="match status" value="1"/>
</dbReference>
<keyword evidence="8" id="KW-1185">Reference proteome</keyword>
<dbReference type="PANTHER" id="PTHR30561:SF9">
    <property type="entry name" value="4-AMINO-4-DEOXY-L-ARABINOSE-PHOSPHOUNDECAPRENOL FLIPPASE SUBUNIT ARNF-RELATED"/>
    <property type="match status" value="1"/>
</dbReference>
<reference evidence="7 8" key="1">
    <citation type="submission" date="2019-03" db="EMBL/GenBank/DDBJ databases">
        <title>Genomic analyses of the natural microbiome of Caenorhabditis elegans.</title>
        <authorList>
            <person name="Samuel B."/>
        </authorList>
    </citation>
    <scope>NUCLEOTIDE SEQUENCE [LARGE SCALE GENOMIC DNA]</scope>
    <source>
        <strain evidence="7 8">JUb89</strain>
    </source>
</reference>
<dbReference type="SUPFAM" id="SSF103481">
    <property type="entry name" value="Multidrug resistance efflux transporter EmrE"/>
    <property type="match status" value="1"/>
</dbReference>
<feature type="transmembrane region" description="Helical" evidence="6">
    <location>
        <begin position="100"/>
        <end position="118"/>
    </location>
</feature>
<gene>
    <name evidence="7" type="ORF">EC844_11583</name>
</gene>
<evidence type="ECO:0000256" key="4">
    <source>
        <dbReference type="ARBA" id="ARBA00022989"/>
    </source>
</evidence>
<keyword evidence="2" id="KW-1003">Cell membrane</keyword>
<keyword evidence="5 6" id="KW-0472">Membrane</keyword>
<dbReference type="EMBL" id="SLVJ01000015">
    <property type="protein sequence ID" value="TCM65244.1"/>
    <property type="molecule type" value="Genomic_DNA"/>
</dbReference>
<proteinExistence type="predicted"/>
<dbReference type="OrthoDB" id="8612348at2"/>
<dbReference type="GO" id="GO:0022857">
    <property type="term" value="F:transmembrane transporter activity"/>
    <property type="evidence" value="ECO:0007669"/>
    <property type="project" value="InterPro"/>
</dbReference>
<evidence type="ECO:0000256" key="2">
    <source>
        <dbReference type="ARBA" id="ARBA00022475"/>
    </source>
</evidence>
<evidence type="ECO:0000313" key="8">
    <source>
        <dbReference type="Proteomes" id="UP000294963"/>
    </source>
</evidence>
<feature type="transmembrane region" description="Helical" evidence="6">
    <location>
        <begin position="75"/>
        <end position="93"/>
    </location>
</feature>
<organism evidence="7 8">
    <name type="scientific">Acinetobacter calcoaceticus</name>
    <dbReference type="NCBI Taxonomy" id="471"/>
    <lineage>
        <taxon>Bacteria</taxon>
        <taxon>Pseudomonadati</taxon>
        <taxon>Pseudomonadota</taxon>
        <taxon>Gammaproteobacteria</taxon>
        <taxon>Moraxellales</taxon>
        <taxon>Moraxellaceae</taxon>
        <taxon>Acinetobacter</taxon>
        <taxon>Acinetobacter calcoaceticus/baumannii complex</taxon>
    </lineage>
</organism>